<evidence type="ECO:0000313" key="1">
    <source>
        <dbReference type="EMBL" id="KRN32468.1"/>
    </source>
</evidence>
<sequence>MTLDIARYLRLTQDWRRQGHPLWERPLKQQDWLLNDYLNLSALINALMVETQGINPNFASLKVKAQPDKVLAIYAQALVAFLDISVAQQWTHLMVLEQADFTALGRFPKGQLGHHYMGMLTMLNNAYYQKRQADFAHAWRSFLKLGLNELSLSEKELDSVLLQILQSA</sequence>
<comment type="caution">
    <text evidence="1">The sequence shown here is derived from an EMBL/GenBank/DDBJ whole genome shotgun (WGS) entry which is preliminary data.</text>
</comment>
<protein>
    <submittedName>
        <fullName evidence="1">dUTPase</fullName>
    </submittedName>
</protein>
<evidence type="ECO:0000313" key="2">
    <source>
        <dbReference type="Proteomes" id="UP000051296"/>
    </source>
</evidence>
<name>A0A0R2G6W8_9LACO</name>
<proteinExistence type="predicted"/>
<dbReference type="InParanoid" id="A0A0R2G6W8"/>
<dbReference type="PATRIC" id="fig|1123500.6.peg.828"/>
<dbReference type="STRING" id="1123500.GCA_000420365_00602"/>
<keyword evidence="2" id="KW-1185">Reference proteome</keyword>
<reference evidence="1 2" key="1">
    <citation type="journal article" date="2015" name="Genome Announc.">
        <title>Expanding the biotechnology potential of lactobacilli through comparative genomics of 213 strains and associated genera.</title>
        <authorList>
            <person name="Sun Z."/>
            <person name="Harris H.M."/>
            <person name="McCann A."/>
            <person name="Guo C."/>
            <person name="Argimon S."/>
            <person name="Zhang W."/>
            <person name="Yang X."/>
            <person name="Jeffery I.B."/>
            <person name="Cooney J.C."/>
            <person name="Kagawa T.F."/>
            <person name="Liu W."/>
            <person name="Song Y."/>
            <person name="Salvetti E."/>
            <person name="Wrobel A."/>
            <person name="Rasinkangas P."/>
            <person name="Parkhill J."/>
            <person name="Rea M.C."/>
            <person name="O'Sullivan O."/>
            <person name="Ritari J."/>
            <person name="Douillard F.P."/>
            <person name="Paul Ross R."/>
            <person name="Yang R."/>
            <person name="Briner A.E."/>
            <person name="Felis G.E."/>
            <person name="de Vos W.M."/>
            <person name="Barrangou R."/>
            <person name="Klaenhammer T.R."/>
            <person name="Caufield P.W."/>
            <person name="Cui Y."/>
            <person name="Zhang H."/>
            <person name="O'Toole P.W."/>
        </authorList>
    </citation>
    <scope>NUCLEOTIDE SEQUENCE [LARGE SCALE GENOMIC DNA]</scope>
    <source>
        <strain evidence="1 2">DSM 20190</strain>
    </source>
</reference>
<organism evidence="1 2">
    <name type="scientific">Weissella halotolerans DSM 20190</name>
    <dbReference type="NCBI Taxonomy" id="1123500"/>
    <lineage>
        <taxon>Bacteria</taxon>
        <taxon>Bacillati</taxon>
        <taxon>Bacillota</taxon>
        <taxon>Bacilli</taxon>
        <taxon>Lactobacillales</taxon>
        <taxon>Lactobacillaceae</taxon>
        <taxon>Weissella</taxon>
    </lineage>
</organism>
<gene>
    <name evidence="1" type="ORF">IV68_GL000822</name>
</gene>
<dbReference type="eggNOG" id="COG4508">
    <property type="taxonomic scope" value="Bacteria"/>
</dbReference>
<accession>A0A0R2G6W8</accession>
<dbReference type="AlphaFoldDB" id="A0A0R2G6W8"/>
<dbReference type="OrthoDB" id="5506143at2"/>
<dbReference type="EMBL" id="JQAX01000002">
    <property type="protein sequence ID" value="KRN32468.1"/>
    <property type="molecule type" value="Genomic_DNA"/>
</dbReference>
<dbReference type="Proteomes" id="UP000051296">
    <property type="component" value="Unassembled WGS sequence"/>
</dbReference>
<dbReference type="RefSeq" id="WP_022791384.1">
    <property type="nucleotide sequence ID" value="NZ_ATUU01000002.1"/>
</dbReference>